<evidence type="ECO:0000313" key="4">
    <source>
        <dbReference type="Proteomes" id="UP000712600"/>
    </source>
</evidence>
<evidence type="ECO:0000256" key="1">
    <source>
        <dbReference type="SAM" id="MobiDB-lite"/>
    </source>
</evidence>
<feature type="region of interest" description="Disordered" evidence="1">
    <location>
        <begin position="200"/>
        <end position="229"/>
    </location>
</feature>
<evidence type="ECO:0000313" key="3">
    <source>
        <dbReference type="EMBL" id="KAF3601148.1"/>
    </source>
</evidence>
<dbReference type="AlphaFoldDB" id="A0A8S9SIH0"/>
<feature type="region of interest" description="Disordered" evidence="1">
    <location>
        <begin position="287"/>
        <end position="324"/>
    </location>
</feature>
<dbReference type="Proteomes" id="UP000712600">
    <property type="component" value="Unassembled WGS sequence"/>
</dbReference>
<dbReference type="EMBL" id="QGKX02000004">
    <property type="protein sequence ID" value="KAF3601148.1"/>
    <property type="molecule type" value="Genomic_DNA"/>
</dbReference>
<feature type="region of interest" description="Disordered" evidence="1">
    <location>
        <begin position="263"/>
        <end position="282"/>
    </location>
</feature>
<accession>A0A8S9SIH0</accession>
<gene>
    <name evidence="3" type="ORF">F2Q69_00036853</name>
</gene>
<sequence length="364" mass="40285">MVGLFVERLMYYKDWVWTTSDSTPQLGIGGLITPLLIANGVNLGNDAKGPSFIDAPYLRIATYIGGRYHENFVYTYYHNRKMVELLLPNRELTSIAQPGIIHFNIAEAEFFGSHGPIDHMTAPRRKRGGVRAGVRYGTTQFMKKVADLLVKGGVGGCSSEDFVTRDTSVPQPQPFNLVMNPSLALGPPLTARQLLRLARNPEAPKSNSGNKSSSLASTDDETDNEESLSGVGVSIGVLTGTWKHLGSKKEWKVLFELVEHRIGQQERPTTPSPDETKAARHPAAGLAPALNQHHRGEVPAPNSTSRRQLSRVGATKGSEVRNPRAIRKRSRHLERHPGVRWRSRSESRATWGSDFMNPRACLFF</sequence>
<comment type="caution">
    <text evidence="3">The sequence shown here is derived from an EMBL/GenBank/DDBJ whole genome shotgun (WGS) entry which is preliminary data.</text>
</comment>
<feature type="compositionally biased region" description="Low complexity" evidence="1">
    <location>
        <begin position="205"/>
        <end position="214"/>
    </location>
</feature>
<proteinExistence type="predicted"/>
<organism evidence="3 4">
    <name type="scientific">Brassica cretica</name>
    <name type="common">Mustard</name>
    <dbReference type="NCBI Taxonomy" id="69181"/>
    <lineage>
        <taxon>Eukaryota</taxon>
        <taxon>Viridiplantae</taxon>
        <taxon>Streptophyta</taxon>
        <taxon>Embryophyta</taxon>
        <taxon>Tracheophyta</taxon>
        <taxon>Spermatophyta</taxon>
        <taxon>Magnoliopsida</taxon>
        <taxon>eudicotyledons</taxon>
        <taxon>Gunneridae</taxon>
        <taxon>Pentapetalae</taxon>
        <taxon>rosids</taxon>
        <taxon>malvids</taxon>
        <taxon>Brassicales</taxon>
        <taxon>Brassicaceae</taxon>
        <taxon>Brassiceae</taxon>
        <taxon>Brassica</taxon>
    </lineage>
</organism>
<reference evidence="3" key="1">
    <citation type="submission" date="2019-12" db="EMBL/GenBank/DDBJ databases">
        <title>Genome sequencing and annotation of Brassica cretica.</title>
        <authorList>
            <person name="Studholme D.J."/>
            <person name="Sarris P."/>
        </authorList>
    </citation>
    <scope>NUCLEOTIDE SEQUENCE</scope>
    <source>
        <strain evidence="3">PFS-109/04</strain>
        <tissue evidence="3">Leaf</tissue>
    </source>
</reference>
<evidence type="ECO:0000259" key="2">
    <source>
        <dbReference type="Pfam" id="PF03078"/>
    </source>
</evidence>
<feature type="domain" description="Arabidopsis retrotransposon Orf1 C-terminal" evidence="2">
    <location>
        <begin position="4"/>
        <end position="104"/>
    </location>
</feature>
<protein>
    <recommendedName>
        <fullName evidence="2">Arabidopsis retrotransposon Orf1 C-terminal domain-containing protein</fullName>
    </recommendedName>
</protein>
<name>A0A8S9SIH0_BRACR</name>
<dbReference type="InterPro" id="IPR004312">
    <property type="entry name" value="ATHILA_Orf1_C"/>
</dbReference>
<dbReference type="Pfam" id="PF03078">
    <property type="entry name" value="ATHILA"/>
    <property type="match status" value="1"/>
</dbReference>